<dbReference type="EMBL" id="JAGQLM010000060">
    <property type="protein sequence ID" value="MCA9374992.1"/>
    <property type="molecule type" value="Genomic_DNA"/>
</dbReference>
<accession>A0A955HYP2</accession>
<protein>
    <submittedName>
        <fullName evidence="2">Uncharacterized protein</fullName>
    </submittedName>
</protein>
<organism evidence="2 3">
    <name type="scientific">Candidatus Dojkabacteria bacterium</name>
    <dbReference type="NCBI Taxonomy" id="2099670"/>
    <lineage>
        <taxon>Bacteria</taxon>
        <taxon>Candidatus Dojkabacteria</taxon>
    </lineage>
</organism>
<dbReference type="AlphaFoldDB" id="A0A955HYP2"/>
<evidence type="ECO:0000256" key="1">
    <source>
        <dbReference type="SAM" id="Phobius"/>
    </source>
</evidence>
<keyword evidence="1" id="KW-0472">Membrane</keyword>
<keyword evidence="1" id="KW-0812">Transmembrane</keyword>
<reference evidence="2" key="1">
    <citation type="submission" date="2020-04" db="EMBL/GenBank/DDBJ databases">
        <authorList>
            <person name="Zhang T."/>
        </authorList>
    </citation>
    <scope>NUCLEOTIDE SEQUENCE</scope>
    <source>
        <strain evidence="2">HKST-UBA16</strain>
    </source>
</reference>
<name>A0A955HYP2_9BACT</name>
<reference evidence="2" key="2">
    <citation type="journal article" date="2021" name="Microbiome">
        <title>Successional dynamics and alternative stable states in a saline activated sludge microbial community over 9 years.</title>
        <authorList>
            <person name="Wang Y."/>
            <person name="Ye J."/>
            <person name="Ju F."/>
            <person name="Liu L."/>
            <person name="Boyd J.A."/>
            <person name="Deng Y."/>
            <person name="Parks D.H."/>
            <person name="Jiang X."/>
            <person name="Yin X."/>
            <person name="Woodcroft B.J."/>
            <person name="Tyson G.W."/>
            <person name="Hugenholtz P."/>
            <person name="Polz M.F."/>
            <person name="Zhang T."/>
        </authorList>
    </citation>
    <scope>NUCLEOTIDE SEQUENCE</scope>
    <source>
        <strain evidence="2">HKST-UBA16</strain>
    </source>
</reference>
<keyword evidence="1" id="KW-1133">Transmembrane helix</keyword>
<sequence length="291" mass="32785">MDIIKKFNSKWIQYIVKATSAIYQKKQELLTTHGGKSIYLLVQIVFLEIYLAFLSVPVYLFIESNRLSDDYGVTSDGVHTYRVRRTLTLTGMSLTLLLIAINVIFSTVVPLIFLPAEETPAASNDLTAFSFQRKNWYDGNLFWKSSYSPQKGGIIFSYSKDGENWSVNARAIVKTKSADYSIDADSKTVAIAYRNGKNISVLVANEESRYPGKTFGWTNRRLAYQVTENDETYMQPTISITNANNIWVAATKEVTSGIRIQKITATIPNGKDKVVLSAPKYFKQMKDTSKA</sequence>
<comment type="caution">
    <text evidence="2">The sequence shown here is derived from an EMBL/GenBank/DDBJ whole genome shotgun (WGS) entry which is preliminary data.</text>
</comment>
<feature type="transmembrane region" description="Helical" evidence="1">
    <location>
        <begin position="38"/>
        <end position="62"/>
    </location>
</feature>
<evidence type="ECO:0000313" key="2">
    <source>
        <dbReference type="EMBL" id="MCA9374992.1"/>
    </source>
</evidence>
<proteinExistence type="predicted"/>
<dbReference type="Proteomes" id="UP000748332">
    <property type="component" value="Unassembled WGS sequence"/>
</dbReference>
<feature type="transmembrane region" description="Helical" evidence="1">
    <location>
        <begin position="94"/>
        <end position="114"/>
    </location>
</feature>
<gene>
    <name evidence="2" type="ORF">KC622_01530</name>
</gene>
<evidence type="ECO:0000313" key="3">
    <source>
        <dbReference type="Proteomes" id="UP000748332"/>
    </source>
</evidence>
<feature type="non-terminal residue" evidence="2">
    <location>
        <position position="291"/>
    </location>
</feature>